<dbReference type="Gene3D" id="1.10.357.10">
    <property type="entry name" value="Tetracycline Repressor, domain 2"/>
    <property type="match status" value="1"/>
</dbReference>
<evidence type="ECO:0000256" key="3">
    <source>
        <dbReference type="ARBA" id="ARBA00023163"/>
    </source>
</evidence>
<accession>A0ABR9HYD0</accession>
<dbReference type="PROSITE" id="PS50977">
    <property type="entry name" value="HTH_TETR_2"/>
    <property type="match status" value="1"/>
</dbReference>
<dbReference type="EMBL" id="JADBEG010000001">
    <property type="protein sequence ID" value="MBE1495934.1"/>
    <property type="molecule type" value="Genomic_DNA"/>
</dbReference>
<dbReference type="RefSeq" id="WP_086857171.1">
    <property type="nucleotide sequence ID" value="NZ_JADBEG010000001.1"/>
</dbReference>
<feature type="DNA-binding region" description="H-T-H motif" evidence="4">
    <location>
        <begin position="36"/>
        <end position="55"/>
    </location>
</feature>
<proteinExistence type="predicted"/>
<keyword evidence="3" id="KW-0804">Transcription</keyword>
<dbReference type="PANTHER" id="PTHR30055:SF234">
    <property type="entry name" value="HTH-TYPE TRANSCRIPTIONAL REGULATOR BETI"/>
    <property type="match status" value="1"/>
</dbReference>
<evidence type="ECO:0000256" key="1">
    <source>
        <dbReference type="ARBA" id="ARBA00023015"/>
    </source>
</evidence>
<dbReference type="PANTHER" id="PTHR30055">
    <property type="entry name" value="HTH-TYPE TRANSCRIPTIONAL REGULATOR RUTR"/>
    <property type="match status" value="1"/>
</dbReference>
<evidence type="ECO:0000256" key="4">
    <source>
        <dbReference type="PROSITE-ProRule" id="PRU00335"/>
    </source>
</evidence>
<dbReference type="InterPro" id="IPR009057">
    <property type="entry name" value="Homeodomain-like_sf"/>
</dbReference>
<keyword evidence="7" id="KW-1185">Reference proteome</keyword>
<keyword evidence="1" id="KW-0805">Transcription regulation</keyword>
<keyword evidence="2 4" id="KW-0238">DNA-binding</keyword>
<evidence type="ECO:0000313" key="6">
    <source>
        <dbReference type="EMBL" id="MBE1495934.1"/>
    </source>
</evidence>
<gene>
    <name evidence="6" type="ORF">H4696_003034</name>
</gene>
<dbReference type="InterPro" id="IPR001647">
    <property type="entry name" value="HTH_TetR"/>
</dbReference>
<dbReference type="Proteomes" id="UP000631670">
    <property type="component" value="Unassembled WGS sequence"/>
</dbReference>
<evidence type="ECO:0000259" key="5">
    <source>
        <dbReference type="PROSITE" id="PS50977"/>
    </source>
</evidence>
<dbReference type="SUPFAM" id="SSF46689">
    <property type="entry name" value="Homeodomain-like"/>
    <property type="match status" value="1"/>
</dbReference>
<evidence type="ECO:0000313" key="7">
    <source>
        <dbReference type="Proteomes" id="UP000631670"/>
    </source>
</evidence>
<protein>
    <submittedName>
        <fullName evidence="6">AcrR family transcriptional regulator</fullName>
    </submittedName>
</protein>
<evidence type="ECO:0000256" key="2">
    <source>
        <dbReference type="ARBA" id="ARBA00023125"/>
    </source>
</evidence>
<name>A0ABR9HYD0_9PSEU</name>
<dbReference type="InterPro" id="IPR050109">
    <property type="entry name" value="HTH-type_TetR-like_transc_reg"/>
</dbReference>
<comment type="caution">
    <text evidence="6">The sequence shown here is derived from an EMBL/GenBank/DDBJ whole genome shotgun (WGS) entry which is preliminary data.</text>
</comment>
<sequence length="201" mass="21653">MSTPVPSRPVRADAERSVARILEAARVVLAEDPTASMERIADEAGVGRATVHRRFASRKTLLETLCAQLDDQYLRALQEAKVDTAPPLVALYRVTERVMELKLGNRSVLDAVVSALPGRDSHLSAEVQERAELLFARLHAAGAITAENPSWCLRLYLAIFDAVHHTPAGAPELAGADDVTARTNLMVTTVLRALGGAPPAF</sequence>
<dbReference type="Pfam" id="PF00440">
    <property type="entry name" value="TetR_N"/>
    <property type="match status" value="1"/>
</dbReference>
<feature type="domain" description="HTH tetR-type" evidence="5">
    <location>
        <begin position="15"/>
        <end position="73"/>
    </location>
</feature>
<reference evidence="6 7" key="1">
    <citation type="submission" date="2020-10" db="EMBL/GenBank/DDBJ databases">
        <title>Sequencing the genomes of 1000 actinobacteria strains.</title>
        <authorList>
            <person name="Klenk H.-P."/>
        </authorList>
    </citation>
    <scope>NUCLEOTIDE SEQUENCE [LARGE SCALE GENOMIC DNA]</scope>
    <source>
        <strain evidence="6 7">DSM 44653</strain>
    </source>
</reference>
<organism evidence="6 7">
    <name type="scientific">Amycolatopsis lexingtonensis</name>
    <dbReference type="NCBI Taxonomy" id="218822"/>
    <lineage>
        <taxon>Bacteria</taxon>
        <taxon>Bacillati</taxon>
        <taxon>Actinomycetota</taxon>
        <taxon>Actinomycetes</taxon>
        <taxon>Pseudonocardiales</taxon>
        <taxon>Pseudonocardiaceae</taxon>
        <taxon>Amycolatopsis</taxon>
    </lineage>
</organism>